<name>A0A345Z2X4_9MOLU</name>
<evidence type="ECO:0000313" key="1">
    <source>
        <dbReference type="EMBL" id="AXK50953.1"/>
    </source>
</evidence>
<dbReference type="RefSeq" id="WP_115557873.1">
    <property type="nucleotide sequence ID" value="NZ_CP031376.1"/>
</dbReference>
<dbReference type="SFLD" id="SFLDS00003">
    <property type="entry name" value="Haloacid_Dehalogenase"/>
    <property type="match status" value="1"/>
</dbReference>
<dbReference type="InterPro" id="IPR000150">
    <property type="entry name" value="Cof"/>
</dbReference>
<dbReference type="InterPro" id="IPR006379">
    <property type="entry name" value="HAD-SF_hydro_IIB"/>
</dbReference>
<keyword evidence="1" id="KW-0378">Hydrolase</keyword>
<proteinExistence type="predicted"/>
<dbReference type="GO" id="GO:0000287">
    <property type="term" value="F:magnesium ion binding"/>
    <property type="evidence" value="ECO:0007669"/>
    <property type="project" value="TreeGrafter"/>
</dbReference>
<dbReference type="Gene3D" id="3.40.50.1000">
    <property type="entry name" value="HAD superfamily/HAD-like"/>
    <property type="match status" value="1"/>
</dbReference>
<dbReference type="GO" id="GO:0005829">
    <property type="term" value="C:cytosol"/>
    <property type="evidence" value="ECO:0007669"/>
    <property type="project" value="TreeGrafter"/>
</dbReference>
<dbReference type="CDD" id="cd07516">
    <property type="entry name" value="HAD_Pase"/>
    <property type="match status" value="1"/>
</dbReference>
<organism evidence="1 2">
    <name type="scientific">Spiroplasma alleghenense</name>
    <dbReference type="NCBI Taxonomy" id="216931"/>
    <lineage>
        <taxon>Bacteria</taxon>
        <taxon>Bacillati</taxon>
        <taxon>Mycoplasmatota</taxon>
        <taxon>Mollicutes</taxon>
        <taxon>Entomoplasmatales</taxon>
        <taxon>Spiroplasmataceae</taxon>
        <taxon>Spiroplasma</taxon>
    </lineage>
</organism>
<accession>A0A345Z2X4</accession>
<gene>
    <name evidence="1" type="ORF">SALLE_v1c02770</name>
</gene>
<dbReference type="GO" id="GO:0016791">
    <property type="term" value="F:phosphatase activity"/>
    <property type="evidence" value="ECO:0007669"/>
    <property type="project" value="TreeGrafter"/>
</dbReference>
<keyword evidence="2" id="KW-1185">Reference proteome</keyword>
<protein>
    <submittedName>
        <fullName evidence="1">HAD superfamily hydrolase</fullName>
    </submittedName>
</protein>
<dbReference type="AlphaFoldDB" id="A0A345Z2X4"/>
<dbReference type="NCBIfam" id="TIGR01484">
    <property type="entry name" value="HAD-SF-IIB"/>
    <property type="match status" value="1"/>
</dbReference>
<dbReference type="EMBL" id="CP031376">
    <property type="protein sequence ID" value="AXK50953.1"/>
    <property type="molecule type" value="Genomic_DNA"/>
</dbReference>
<dbReference type="Gene3D" id="3.30.1240.10">
    <property type="match status" value="1"/>
</dbReference>
<dbReference type="InterPro" id="IPR023214">
    <property type="entry name" value="HAD_sf"/>
</dbReference>
<dbReference type="SFLD" id="SFLDG01140">
    <property type="entry name" value="C2.B:_Phosphomannomutase_and_P"/>
    <property type="match status" value="1"/>
</dbReference>
<evidence type="ECO:0000313" key="2">
    <source>
        <dbReference type="Proteomes" id="UP000254792"/>
    </source>
</evidence>
<dbReference type="InterPro" id="IPR036412">
    <property type="entry name" value="HAD-like_sf"/>
</dbReference>
<dbReference type="NCBIfam" id="TIGR00099">
    <property type="entry name" value="Cof-subfamily"/>
    <property type="match status" value="1"/>
</dbReference>
<dbReference type="Pfam" id="PF08282">
    <property type="entry name" value="Hydrolase_3"/>
    <property type="match status" value="1"/>
</dbReference>
<dbReference type="KEGG" id="salx:SALLE_v1c02770"/>
<sequence length="275" mass="31292">MIKMIVVDIDGTLAYKKSKVSKENIAAIRKAKEKGICVVIATGRNINKIKKVAEQIDSHMDKSPIVSLNGGMIHYWDENQIPEVTFKHPFEPKDASEIFELAKKNKVILFAYCEDDNLAYVNKKTGLFIWFLKRVSKRKIALFDKVKEPILVMKFICYGKNENINNFRAEMTKKKFETYAWSYVTKGTTNLEVNPHTVDKSTALKQIATEMKIKPSEIVYFGDGENDLKSIQWAGLGVAMDNAPEKIKAEANDVTLHHKKHGVAVKINELLEENQ</sequence>
<dbReference type="PANTHER" id="PTHR10000">
    <property type="entry name" value="PHOSPHOSERINE PHOSPHATASE"/>
    <property type="match status" value="1"/>
</dbReference>
<dbReference type="PANTHER" id="PTHR10000:SF8">
    <property type="entry name" value="HAD SUPERFAMILY HYDROLASE-LIKE, TYPE 3"/>
    <property type="match status" value="1"/>
</dbReference>
<dbReference type="PROSITE" id="PS01229">
    <property type="entry name" value="COF_2"/>
    <property type="match status" value="1"/>
</dbReference>
<dbReference type="SUPFAM" id="SSF56784">
    <property type="entry name" value="HAD-like"/>
    <property type="match status" value="1"/>
</dbReference>
<reference evidence="1 2" key="1">
    <citation type="submission" date="2018-07" db="EMBL/GenBank/DDBJ databases">
        <title>Complete genome sequence of Spiroplasma alleghenense PLHS-1 (ATCC 51752).</title>
        <authorList>
            <person name="Chou L."/>
            <person name="Lee T.-Y."/>
            <person name="Tsai Y.-M."/>
            <person name="Kuo C.-H."/>
        </authorList>
    </citation>
    <scope>NUCLEOTIDE SEQUENCE [LARGE SCALE GENOMIC DNA]</scope>
    <source>
        <strain evidence="1 2">PLHS-1</strain>
    </source>
</reference>
<dbReference type="OrthoDB" id="384659at2"/>
<dbReference type="Proteomes" id="UP000254792">
    <property type="component" value="Chromosome"/>
</dbReference>